<dbReference type="GO" id="GO:0008541">
    <property type="term" value="C:proteasome regulatory particle, lid subcomplex"/>
    <property type="evidence" value="ECO:0007669"/>
    <property type="project" value="TreeGrafter"/>
</dbReference>
<feature type="region of interest" description="Disordered" evidence="1">
    <location>
        <begin position="604"/>
        <end position="629"/>
    </location>
</feature>
<dbReference type="PANTHER" id="PTHR10855:SF1">
    <property type="entry name" value="26S PROTEASOME NON-ATPASE REGULATORY SUBUNIT 12"/>
    <property type="match status" value="1"/>
</dbReference>
<dbReference type="GO" id="GO:0003676">
    <property type="term" value="F:nucleic acid binding"/>
    <property type="evidence" value="ECO:0007669"/>
    <property type="project" value="InterPro"/>
</dbReference>
<comment type="caution">
    <text evidence="3">The sequence shown here is derived from an EMBL/GenBank/DDBJ whole genome shotgun (WGS) entry which is preliminary data.</text>
</comment>
<protein>
    <recommendedName>
        <fullName evidence="2">PSMD12/CSN4-like N-terminal domain-containing protein</fullName>
    </recommendedName>
</protein>
<dbReference type="InterPro" id="IPR036397">
    <property type="entry name" value="RNaseH_sf"/>
</dbReference>
<evidence type="ECO:0000259" key="2">
    <source>
        <dbReference type="Pfam" id="PF22241"/>
    </source>
</evidence>
<dbReference type="Proteomes" id="UP000814243">
    <property type="component" value="Unassembled WGS sequence"/>
</dbReference>
<dbReference type="PANTHER" id="PTHR10855">
    <property type="entry name" value="26S PROTEASOME NON-ATPASE REGULATORY SUBUNIT 12/COP9 SIGNALOSOME COMPLEX SUBUNIT 4"/>
    <property type="match status" value="1"/>
</dbReference>
<evidence type="ECO:0000256" key="1">
    <source>
        <dbReference type="SAM" id="MobiDB-lite"/>
    </source>
</evidence>
<dbReference type="Pfam" id="PF22241">
    <property type="entry name" value="PSMD12-CSN4_N"/>
    <property type="match status" value="1"/>
</dbReference>
<dbReference type="AlphaFoldDB" id="A0A922MBF8"/>
<evidence type="ECO:0000313" key="3">
    <source>
        <dbReference type="EMBL" id="KAH9633433.1"/>
    </source>
</evidence>
<sequence length="629" mass="72621">MAMCTDTDTDSERPPNRIEIDFRSTCYEKIPLWKSWAAKGRVQEAINQLLFLEKQTRAHTSVPDVTARILVAIVQIYFEAKNWLALNEQILVLARKRSQPKEAVLKMVQECITFVDKIPDKANKMKLIETLSFVTEGKAYLKEETALLIRILNKINNEDEQNQIETPSVSDRSVPLNFMDPADIEIPKKRKILDRHSKEILFNLHKYFNGLKNKDMSSIYQTSAAKLTSDATGVPFSSVKKVIFESKRVLEEGKPFTSSKKLLVARKNKVNINDFDRAAIRQVIIDYYYEYYNEDKDFPIMTTLHESVKKKLNYPGSVATLRREVTRLGFQWKMTEGNSGILVEKHKIRFQRINFLTKIAEYRSQGRPIVFASEVYMDTSISSNPSTRGNGLIIVHAGGSEGFVPNALAMFETNDPVGTRPHYLSTEDFIKWIENDLMPNLKPKSVVVIDNVFYQNILEHPAPGPHACKQEMLDWLDFRNVVHSSSMLKPQLYQLILEHKKNFKEFKIDYILRKNNHSVLRLPQYHPELNPFKKTWLIIKQKMGKRTEWCKQGKNITKFVKSKINSIDVQEWKSACDQAVREERKYIGHEAAIDALTERLEKKVCDSSEESDADNDIIMGEAESDVEET</sequence>
<organism evidence="3 4">
    <name type="scientific">Spodoptera exigua</name>
    <name type="common">Beet armyworm</name>
    <name type="synonym">Noctua fulgens</name>
    <dbReference type="NCBI Taxonomy" id="7107"/>
    <lineage>
        <taxon>Eukaryota</taxon>
        <taxon>Metazoa</taxon>
        <taxon>Ecdysozoa</taxon>
        <taxon>Arthropoda</taxon>
        <taxon>Hexapoda</taxon>
        <taxon>Insecta</taxon>
        <taxon>Pterygota</taxon>
        <taxon>Neoptera</taxon>
        <taxon>Endopterygota</taxon>
        <taxon>Lepidoptera</taxon>
        <taxon>Glossata</taxon>
        <taxon>Ditrysia</taxon>
        <taxon>Noctuoidea</taxon>
        <taxon>Noctuidae</taxon>
        <taxon>Amphipyrinae</taxon>
        <taxon>Spodoptera</taxon>
    </lineage>
</organism>
<proteinExistence type="predicted"/>
<accession>A0A922MBF8</accession>
<dbReference type="EMBL" id="JACEFF010000655">
    <property type="protein sequence ID" value="KAH9633433.1"/>
    <property type="molecule type" value="Genomic_DNA"/>
</dbReference>
<evidence type="ECO:0000313" key="4">
    <source>
        <dbReference type="Proteomes" id="UP000814243"/>
    </source>
</evidence>
<name>A0A922MBF8_SPOEX</name>
<dbReference type="InterPro" id="IPR054559">
    <property type="entry name" value="PSMD12-CSN4-like_N"/>
</dbReference>
<dbReference type="GO" id="GO:0005737">
    <property type="term" value="C:cytoplasm"/>
    <property type="evidence" value="ECO:0007669"/>
    <property type="project" value="TreeGrafter"/>
</dbReference>
<reference evidence="3" key="1">
    <citation type="journal article" date="2021" name="G3 (Bethesda)">
        <title>Genome and transcriptome analysis of the beet armyworm Spodoptera exigua reveals targets for pest control. .</title>
        <authorList>
            <person name="Simon S."/>
            <person name="Breeschoten T."/>
            <person name="Jansen H.J."/>
            <person name="Dirks R.P."/>
            <person name="Schranz M.E."/>
            <person name="Ros V.I.D."/>
        </authorList>
    </citation>
    <scope>NUCLEOTIDE SEQUENCE</scope>
    <source>
        <strain evidence="3">TB_SE_WUR_2020</strain>
    </source>
</reference>
<dbReference type="InterPro" id="IPR040134">
    <property type="entry name" value="PSMD12/CSN4"/>
</dbReference>
<dbReference type="Gene3D" id="3.30.420.10">
    <property type="entry name" value="Ribonuclease H-like superfamily/Ribonuclease H"/>
    <property type="match status" value="1"/>
</dbReference>
<feature type="domain" description="PSMD12/CSN4-like N-terminal" evidence="2">
    <location>
        <begin position="44"/>
        <end position="161"/>
    </location>
</feature>
<gene>
    <name evidence="3" type="ORF">HF086_004147</name>
</gene>